<dbReference type="EMBL" id="FMWG01000004">
    <property type="protein sequence ID" value="SCZ59974.1"/>
    <property type="molecule type" value="Genomic_DNA"/>
</dbReference>
<dbReference type="AlphaFoldDB" id="A0A1G5QDT4"/>
<sequence length="57" mass="6360">MTEKRIILDEYESTLSDEDRKVAAEYARSRVVSSTSTVATQTPEMVQGYETSNKGAE</sequence>
<protein>
    <submittedName>
        <fullName evidence="2">Uncharacterized protein</fullName>
    </submittedName>
</protein>
<dbReference type="STRING" id="1156985.SAMN04488118_10414"/>
<name>A0A1G5QDT4_9RHOB</name>
<reference evidence="2 3" key="1">
    <citation type="submission" date="2016-10" db="EMBL/GenBank/DDBJ databases">
        <authorList>
            <person name="de Groot N.N."/>
        </authorList>
    </citation>
    <scope>NUCLEOTIDE SEQUENCE [LARGE SCALE GENOMIC DNA]</scope>
    <source>
        <strain evidence="2 3">U95</strain>
    </source>
</reference>
<feature type="compositionally biased region" description="Polar residues" evidence="1">
    <location>
        <begin position="41"/>
        <end position="57"/>
    </location>
</feature>
<organism evidence="2 3">
    <name type="scientific">Epibacterium ulvae</name>
    <dbReference type="NCBI Taxonomy" id="1156985"/>
    <lineage>
        <taxon>Bacteria</taxon>
        <taxon>Pseudomonadati</taxon>
        <taxon>Pseudomonadota</taxon>
        <taxon>Alphaproteobacteria</taxon>
        <taxon>Rhodobacterales</taxon>
        <taxon>Roseobacteraceae</taxon>
        <taxon>Epibacterium</taxon>
    </lineage>
</organism>
<proteinExistence type="predicted"/>
<keyword evidence="3" id="KW-1185">Reference proteome</keyword>
<evidence type="ECO:0000313" key="3">
    <source>
        <dbReference type="Proteomes" id="UP000198767"/>
    </source>
</evidence>
<evidence type="ECO:0000313" key="2">
    <source>
        <dbReference type="EMBL" id="SCZ59974.1"/>
    </source>
</evidence>
<evidence type="ECO:0000256" key="1">
    <source>
        <dbReference type="SAM" id="MobiDB-lite"/>
    </source>
</evidence>
<dbReference type="Proteomes" id="UP000198767">
    <property type="component" value="Unassembled WGS sequence"/>
</dbReference>
<accession>A0A1G5QDT4</accession>
<feature type="compositionally biased region" description="Low complexity" evidence="1">
    <location>
        <begin position="30"/>
        <end position="40"/>
    </location>
</feature>
<feature type="region of interest" description="Disordered" evidence="1">
    <location>
        <begin position="30"/>
        <end position="57"/>
    </location>
</feature>
<gene>
    <name evidence="2" type="ORF">SAMN04488118_10414</name>
</gene>
<dbReference type="RefSeq" id="WP_157843960.1">
    <property type="nucleotide sequence ID" value="NZ_FMWG01000004.1"/>
</dbReference>